<feature type="region of interest" description="Disordered" evidence="5">
    <location>
        <begin position="1361"/>
        <end position="1437"/>
    </location>
</feature>
<keyword evidence="6" id="KW-0472">Membrane</keyword>
<keyword evidence="4" id="KW-0539">Nucleus</keyword>
<dbReference type="SMART" id="SM00066">
    <property type="entry name" value="GAL4"/>
    <property type="match status" value="1"/>
</dbReference>
<dbReference type="PROSITE" id="PS50048">
    <property type="entry name" value="ZN2_CY6_FUNGAL_2"/>
    <property type="match status" value="1"/>
</dbReference>
<dbReference type="Gene3D" id="2.120.10.80">
    <property type="entry name" value="Kelch-type beta propeller"/>
    <property type="match status" value="1"/>
</dbReference>
<dbReference type="InterPro" id="IPR048266">
    <property type="entry name" value="Rax2-like_second"/>
</dbReference>
<feature type="domain" description="Zn(2)-C6 fungal-type" evidence="8">
    <location>
        <begin position="1260"/>
        <end position="1288"/>
    </location>
</feature>
<evidence type="ECO:0000256" key="2">
    <source>
        <dbReference type="ARBA" id="ARBA00023125"/>
    </source>
</evidence>
<dbReference type="CDD" id="cd12148">
    <property type="entry name" value="fungal_TF_MHR"/>
    <property type="match status" value="1"/>
</dbReference>
<feature type="region of interest" description="Disordered" evidence="5">
    <location>
        <begin position="1623"/>
        <end position="1643"/>
    </location>
</feature>
<dbReference type="InterPro" id="IPR021858">
    <property type="entry name" value="Fun_TF"/>
</dbReference>
<feature type="signal peptide" evidence="7">
    <location>
        <begin position="1"/>
        <end position="25"/>
    </location>
</feature>
<dbReference type="Pfam" id="PF00172">
    <property type="entry name" value="Zn_clus"/>
    <property type="match status" value="1"/>
</dbReference>
<dbReference type="GO" id="GO:1902929">
    <property type="term" value="C:plasma membrane of growing cell tip"/>
    <property type="evidence" value="ECO:0007669"/>
    <property type="project" value="TreeGrafter"/>
</dbReference>
<reference evidence="9" key="1">
    <citation type="submission" date="2021-07" db="EMBL/GenBank/DDBJ databases">
        <authorList>
            <person name="Branca A.L. A."/>
        </authorList>
    </citation>
    <scope>NUCLEOTIDE SEQUENCE</scope>
</reference>
<evidence type="ECO:0000313" key="10">
    <source>
        <dbReference type="Proteomes" id="UP001153618"/>
    </source>
</evidence>
<evidence type="ECO:0000256" key="7">
    <source>
        <dbReference type="SAM" id="SignalP"/>
    </source>
</evidence>
<dbReference type="SUPFAM" id="SSF50952">
    <property type="entry name" value="Soluble quinoprotein glucose dehydrogenase"/>
    <property type="match status" value="1"/>
</dbReference>
<dbReference type="Pfam" id="PF11951">
    <property type="entry name" value="Fungal_trans_2"/>
    <property type="match status" value="1"/>
</dbReference>
<dbReference type="InterPro" id="IPR011041">
    <property type="entry name" value="Quinoprot_gluc/sorb_DH_b-prop"/>
</dbReference>
<evidence type="ECO:0000256" key="6">
    <source>
        <dbReference type="SAM" id="Phobius"/>
    </source>
</evidence>
<dbReference type="SUPFAM" id="SSF57701">
    <property type="entry name" value="Zn2/Cys6 DNA-binding domain"/>
    <property type="match status" value="1"/>
</dbReference>
<keyword evidence="3" id="KW-0804">Transcription</keyword>
<feature type="compositionally biased region" description="Polar residues" evidence="5">
    <location>
        <begin position="1411"/>
        <end position="1421"/>
    </location>
</feature>
<gene>
    <name evidence="9" type="ORF">POLS_LOCUS9189</name>
</gene>
<dbReference type="InterPro" id="IPR036864">
    <property type="entry name" value="Zn2-C6_fun-type_DNA-bd_sf"/>
</dbReference>
<dbReference type="Pfam" id="PF20843">
    <property type="entry name" value="Rax2_3"/>
    <property type="match status" value="1"/>
</dbReference>
<dbReference type="Pfam" id="PF20842">
    <property type="entry name" value="Rax2_2"/>
    <property type="match status" value="1"/>
</dbReference>
<feature type="compositionally biased region" description="Low complexity" evidence="5">
    <location>
        <begin position="1422"/>
        <end position="1437"/>
    </location>
</feature>
<feature type="transmembrane region" description="Helical" evidence="6">
    <location>
        <begin position="1128"/>
        <end position="1151"/>
    </location>
</feature>
<dbReference type="GO" id="GO:0000981">
    <property type="term" value="F:DNA-binding transcription factor activity, RNA polymerase II-specific"/>
    <property type="evidence" value="ECO:0007669"/>
    <property type="project" value="InterPro"/>
</dbReference>
<dbReference type="Pfam" id="PF12768">
    <property type="entry name" value="Rax2"/>
    <property type="match status" value="1"/>
</dbReference>
<dbReference type="SUPFAM" id="SSF50965">
    <property type="entry name" value="Galactose oxidase, central domain"/>
    <property type="match status" value="2"/>
</dbReference>
<protein>
    <recommendedName>
        <fullName evidence="8">Zn(2)-C6 fungal-type domain-containing protein</fullName>
    </recommendedName>
</protein>
<keyword evidence="7" id="KW-0732">Signal</keyword>
<sequence length="2007" mass="218111">MRTTSLFGPATGWPSLLALLPTINALSFEAVSVPELDLSSLGRVSITGDFDGVSLYQYKEQSKPVAQDGTQALLTPLPNGILANLSSSDAQIRAMCPFTQKDGTFSGIFVGGNFTTLGGVDSPGAALFNPNTTKVTALPGLSGSVAALACDQETNRVYVGGDFSYDNTTNAVAWTPDDGWTDLSFNGLNGPVNSILKADNGHIIFGGSFDALGNSTSTKNKRQVLNLQNATVTSDSDSSLDGYSDPRNIICSTSGEAAKGSTYLLHDYAPGFWRADLGFDFFPTKIRLYNTHMDGRGTKDFLLRALPDNGIMNLTYTDESGNKASCDASCPLSSSTSEKYREFTMVNPVGMRGLQIEVLDWYGKGAGLNGIEVFQDQILTYAIDQYNEPTCAGIEYPAKSSRTGDWTVEDGYVSAKVTDSDASGTSVTFQPDIKKSGNYTIKLYTPGCTQDNTCSSRGIVNVTATLSSGSDSDQPDPSYFHQTNNYDKYDTFYTGYVDASDDSFRPEVTLRAKDGQGDITIVASRVRFELLSTTGGLNGLYDYDPTSKSDTEDVTKSDINTAGTSLNHNASISSIQEHDGVLYVAGNFSDNKLHNIMTITDGNATALSGAGFNSPVLAMAELDNVLYAGGRFTDTSDGGADGLKRVAAYSFSSKKWSALGAGLNGPVSSIWPVKLNASAAINETLVAVSGEFDQILGTDDNPAVSVAGLAIWVPSRKDWIQNLNVTQMEFGGQLSAFASHNDTLILAGNIATNGVTAGGAVSLLNSGDSLLPLSMKINHKNSSSGLITGAYDTDSDRNLTIYGGHFTAAGSNGSSVENIAIFNGSDNTISGLPQGFDKNSTFVSMLVFNNTLYAGGRVTGNISDTSLGGLIAYDVADNVWEENQPSFGGENVTVNSISRQPGSSNIFFGGNFDTVGQFPCPSVCYVDSRHNSWKRPGLALSGNVLELQWASENKLMAIGDLTAMNNKTAIATYSTKSEEWSAFPGASQSEMPGNVTVFTPASQDLSKFWIGGTASNGSAFFLSYDGSKFQSPGNLFGEGTVIRGMDVLPISKDHSAASLLDDDQTLMIMGSLVIPNFGNASAAFYNGTDLTPFILSSQSDGQSGSMSKFFSQHQNPFKTTSKHHSNGIAVLVAFCCALGCVFLIVLAGVILNKIQRRRQGYAAAPQTFGTDRPSDMQRLPPEYLFNSLGQPNPVYSTITNVLNRPTNTNKKTRHWTRHLTRPLWGPRVTWSPRKISRFSTPSTSLRMLSVALPVRYAITNCLTCRTRKLKCDEEKPECSQCRKGGRECRPSEGVVFRHQQNASMNRNLNESPQGRGNLNGFYSYKNTFDKDSVWLDVPKHVIFVDNSDPYAEDLEASLAEPGKAAMAHSPDQRWGSNGSRTSDAETQRLEALSAVATHDRFPYSPMDHSLSDSTSYPSPNQRRSAIRPASPSISLSSTSNNTNINFLLNPSHSMSPPIDPSIQLSDRSTALPSRPAVSKRSMSQMSISHMPDDNAETDFETAFFLRHYSEGPGLWMDLFDLGTYFASYVPVRARSNPLLKYAACAYAAKQLGRVKGAKAPMGGVCTQQAAMELWPDKDPDFAWYGAKYYEKAIQILMRELQPNAEGPPPLSTPEAFGQWQASELSADTNNPRKRRRRVSDSRLSHGVHSDEVLAATAILSVYEFLDAAGPAWNRHLSGVKSLLDVAEVGMMPLEQRSPGENSYQTSTKKSSLSKARRATFWNFARQDYLAAFINESHTRLNTDDTVLWTEAGLLLDNAGFIRPSNTGAAGYPEGEETMKEDLVSNGLVWIMSKIVNFISSGDNVHLTDNRSMTGPLGVTQQALLERWYRLESELDAWYSGVPETFRPCARMDPSKLTHHRPAHENEDISTLQEIWFSLPMCASTMQHYHMARILLLINKPHESTSRRSTITLRLQSYRSIEADIAFHSREIVGIGLSRPDGSVRINSLQPLFVAGQCLTDARERRTTVRLLRSIECDLGWATEYRVQQLMKEWGWDESTSRSPKAGA</sequence>
<dbReference type="OrthoDB" id="2503993at2759"/>
<accession>A0A9W4IB08</accession>
<dbReference type="Proteomes" id="UP001153618">
    <property type="component" value="Unassembled WGS sequence"/>
</dbReference>
<keyword evidence="1" id="KW-0805">Transcription regulation</keyword>
<dbReference type="InterPro" id="IPR024982">
    <property type="entry name" value="Rax2-like_C"/>
</dbReference>
<dbReference type="PANTHER" id="PTHR31778">
    <property type="entry name" value="BUD SITE SELECTION PROTEIN RAX2"/>
    <property type="match status" value="1"/>
</dbReference>
<dbReference type="InterPro" id="IPR015915">
    <property type="entry name" value="Kelch-typ_b-propeller"/>
</dbReference>
<keyword evidence="6" id="KW-0812">Transmembrane</keyword>
<name>A0A9W4IB08_PENOL</name>
<evidence type="ECO:0000256" key="1">
    <source>
        <dbReference type="ARBA" id="ARBA00023015"/>
    </source>
</evidence>
<dbReference type="InterPro" id="IPR048265">
    <property type="entry name" value="Rax2-like_third"/>
</dbReference>
<dbReference type="InterPro" id="IPR001138">
    <property type="entry name" value="Zn2Cys6_DnaBD"/>
</dbReference>
<keyword evidence="6" id="KW-1133">Transmembrane helix</keyword>
<dbReference type="InterPro" id="IPR011043">
    <property type="entry name" value="Gal_Oxase/kelch_b-propeller"/>
</dbReference>
<evidence type="ECO:0000259" key="8">
    <source>
        <dbReference type="PROSITE" id="PS50048"/>
    </source>
</evidence>
<organism evidence="9 10">
    <name type="scientific">Penicillium olsonii</name>
    <dbReference type="NCBI Taxonomy" id="99116"/>
    <lineage>
        <taxon>Eukaryota</taxon>
        <taxon>Fungi</taxon>
        <taxon>Dikarya</taxon>
        <taxon>Ascomycota</taxon>
        <taxon>Pezizomycotina</taxon>
        <taxon>Eurotiomycetes</taxon>
        <taxon>Eurotiomycetidae</taxon>
        <taxon>Eurotiales</taxon>
        <taxon>Aspergillaceae</taxon>
        <taxon>Penicillium</taxon>
    </lineage>
</organism>
<proteinExistence type="predicted"/>
<dbReference type="CDD" id="cd00067">
    <property type="entry name" value="GAL4"/>
    <property type="match status" value="1"/>
</dbReference>
<evidence type="ECO:0000313" key="9">
    <source>
        <dbReference type="EMBL" id="CAG8269291.1"/>
    </source>
</evidence>
<evidence type="ECO:0000256" key="4">
    <source>
        <dbReference type="ARBA" id="ARBA00023242"/>
    </source>
</evidence>
<dbReference type="Gene3D" id="4.10.240.10">
    <property type="entry name" value="Zn(2)-C6 fungal-type DNA-binding domain"/>
    <property type="match status" value="1"/>
</dbReference>
<keyword evidence="10" id="KW-1185">Reference proteome</keyword>
<evidence type="ECO:0000256" key="5">
    <source>
        <dbReference type="SAM" id="MobiDB-lite"/>
    </source>
</evidence>
<dbReference type="EMBL" id="CAJVOS010000082">
    <property type="protein sequence ID" value="CAG8269291.1"/>
    <property type="molecule type" value="Genomic_DNA"/>
</dbReference>
<dbReference type="GO" id="GO:0003677">
    <property type="term" value="F:DNA binding"/>
    <property type="evidence" value="ECO:0007669"/>
    <property type="project" value="UniProtKB-KW"/>
</dbReference>
<feature type="chain" id="PRO_5040950950" description="Zn(2)-C6 fungal-type domain-containing protein" evidence="7">
    <location>
        <begin position="26"/>
        <end position="2007"/>
    </location>
</feature>
<comment type="caution">
    <text evidence="9">The sequence shown here is derived from an EMBL/GenBank/DDBJ whole genome shotgun (WGS) entry which is preliminary data.</text>
</comment>
<keyword evidence="2" id="KW-0238">DNA-binding</keyword>
<dbReference type="GO" id="GO:0008270">
    <property type="term" value="F:zinc ion binding"/>
    <property type="evidence" value="ECO:0007669"/>
    <property type="project" value="InterPro"/>
</dbReference>
<evidence type="ECO:0000256" key="3">
    <source>
        <dbReference type="ARBA" id="ARBA00023163"/>
    </source>
</evidence>
<dbReference type="PANTHER" id="PTHR31778:SF2">
    <property type="entry name" value="BUD SITE SELECTION PROTEIN RAX2"/>
    <property type="match status" value="1"/>
</dbReference>